<dbReference type="KEGG" id="tml:GSTUM_00009190001"/>
<accession>D5GJU0</accession>
<dbReference type="Proteomes" id="UP000006911">
    <property type="component" value="Unassembled WGS sequence"/>
</dbReference>
<organism evidence="1 2">
    <name type="scientific">Tuber melanosporum (strain Mel28)</name>
    <name type="common">Perigord black truffle</name>
    <dbReference type="NCBI Taxonomy" id="656061"/>
    <lineage>
        <taxon>Eukaryota</taxon>
        <taxon>Fungi</taxon>
        <taxon>Dikarya</taxon>
        <taxon>Ascomycota</taxon>
        <taxon>Pezizomycotina</taxon>
        <taxon>Pezizomycetes</taxon>
        <taxon>Pezizales</taxon>
        <taxon>Tuberaceae</taxon>
        <taxon>Tuber</taxon>
    </lineage>
</organism>
<name>D5GJU0_TUBMM</name>
<gene>
    <name evidence="1" type="ORF">GSTUM_00009190001</name>
</gene>
<dbReference type="GeneID" id="9186819"/>
<sequence length="35" mass="3830">MVSLRFLLCGSRVLDLGHRNGGCDLVTSVSYLGYQ</sequence>
<reference evidence="1 2" key="1">
    <citation type="journal article" date="2010" name="Nature">
        <title>Perigord black truffle genome uncovers evolutionary origins and mechanisms of symbiosis.</title>
        <authorList>
            <person name="Martin F."/>
            <person name="Kohler A."/>
            <person name="Murat C."/>
            <person name="Balestrini R."/>
            <person name="Coutinho P.M."/>
            <person name="Jaillon O."/>
            <person name="Montanini B."/>
            <person name="Morin E."/>
            <person name="Noel B."/>
            <person name="Percudani R."/>
            <person name="Porcel B."/>
            <person name="Rubini A."/>
            <person name="Amicucci A."/>
            <person name="Amselem J."/>
            <person name="Anthouard V."/>
            <person name="Arcioni S."/>
            <person name="Artiguenave F."/>
            <person name="Aury J.M."/>
            <person name="Ballario P."/>
            <person name="Bolchi A."/>
            <person name="Brenna A."/>
            <person name="Brun A."/>
            <person name="Buee M."/>
            <person name="Cantarel B."/>
            <person name="Chevalier G."/>
            <person name="Couloux A."/>
            <person name="Da Silva C."/>
            <person name="Denoeud F."/>
            <person name="Duplessis S."/>
            <person name="Ghignone S."/>
            <person name="Hilselberger B."/>
            <person name="Iotti M."/>
            <person name="Marcais B."/>
            <person name="Mello A."/>
            <person name="Miranda M."/>
            <person name="Pacioni G."/>
            <person name="Quesneville H."/>
            <person name="Riccioni C."/>
            <person name="Ruotolo R."/>
            <person name="Splivallo R."/>
            <person name="Stocchi V."/>
            <person name="Tisserant E."/>
            <person name="Viscomi A.R."/>
            <person name="Zambonelli A."/>
            <person name="Zampieri E."/>
            <person name="Henrissat B."/>
            <person name="Lebrun M.H."/>
            <person name="Paolocci F."/>
            <person name="Bonfante P."/>
            <person name="Ottonello S."/>
            <person name="Wincker P."/>
        </authorList>
    </citation>
    <scope>NUCLEOTIDE SEQUENCE [LARGE SCALE GENOMIC DNA]</scope>
    <source>
        <strain evidence="1 2">Mel28</strain>
    </source>
</reference>
<dbReference type="HOGENOM" id="CLU_3368798_0_0_1"/>
<dbReference type="InParanoid" id="D5GJU0"/>
<protein>
    <submittedName>
        <fullName evidence="1">(Perigord truffle) hypothetical protein</fullName>
    </submittedName>
</protein>
<evidence type="ECO:0000313" key="2">
    <source>
        <dbReference type="Proteomes" id="UP000006911"/>
    </source>
</evidence>
<proteinExistence type="predicted"/>
<keyword evidence="2" id="KW-1185">Reference proteome</keyword>
<dbReference type="EMBL" id="FN430333">
    <property type="protein sequence ID" value="CAZ84783.1"/>
    <property type="molecule type" value="Genomic_DNA"/>
</dbReference>
<evidence type="ECO:0000313" key="1">
    <source>
        <dbReference type="EMBL" id="CAZ84783.1"/>
    </source>
</evidence>
<dbReference type="AlphaFoldDB" id="D5GJU0"/>
<dbReference type="RefSeq" id="XP_002840592.1">
    <property type="nucleotide sequence ID" value="XM_002840546.1"/>
</dbReference>